<sequence length="1140" mass="122596">MSDVPCDCCLGPQVLTPLDRSNRAGLGALRYRVGTYATFFDSMRAQLSSAAFFQEAGRQMGHEGRLDLAGLKTREPSDFSIALLDAWAVGADVLSFYQERIANEGYLRCATERRSVLELARLVGYALRPGVAASVYLAYALEKDAVPVEIPKGARVNSVPAPGEQMQAFETAEPLSARVEWNELGPRMQRPLRLLASNASYLEQMRFKGAAIGLARNDVLLLTFGRQPGQQVMRKVAAVAPDSAANETLVSLQLPTKLKPILTAWSDISAAYADVEWRCLPKNDPLQIAVVDSLFDLHLALETLLPELDDYIESSDELEGQQADDYKSVLVKYMAFKLAGTALLKLGDKEVRAWLSAYFLEAFRYLGIGLLNENALLDLFEKEFGLSAGANMAVLSQAAVGPLIPALLRPRSLQPANSKRLARQVGATYAPRSDIKTRLLASLRPALSRSLYQAWRHAPAGKPEPVEVFAMRIQAPLFGHNAQKRTRVSQSGEVTVIGDWPVVEEVLGGTTVPTSTLIYHEERSAVYLDAAYEKILPNSWLIVSTPYVSMLTTQQTQFFWAGKPDTTRTRAEYGMTGKTTRVPLLQASNMSDGVWIEQPNRKSPDKGDDFSAIRATVVYAHSDKLELAEMPIGDDVCGDHVELAGLYEGLEAGRWVIVSGERSDVKDDRGRAVAGVMASELLMLSGVTQDVVRVAAAAPPNPNPGLAAAGAGPGGLLTEIVAAAGAAAPPVALVQGDNLIALPGESVHTYLEFANALAYKFKRATVKIRANVVKATHGETRQEILGSGDAAKALQSFTLKQAPLTYVSAPTAAGVASSLTLRVNDIEWHEADTLAGLGPRERKFVTRTGDDGKTAVVFGNGRAGARLPGGQENVRAVYRNGIGKPGNVKAEQISLLATRPLGAKSVINPLRASGGADPESRDQARANAPLAVMALDRLVSVQDHADFARTFGGVGKASATARSDGRREVVHLSIAGADDIPIDASSDLLRNLRAALHRLGDPSLPIRLQVRERLALVVAARVRLEPDYLWEAVEAQLRRAMLAAFGFDALELGRDLFASAAIAVLQGVRGVAWVDLDVFDAISEAALLEGFKSVQAAQLELRQRIAISLGGVEDGALQPAQIAYLAPDVADTLILQEIAA</sequence>
<gene>
    <name evidence="1" type="ORF">OIK44_05290</name>
</gene>
<proteinExistence type="predicted"/>
<keyword evidence="2" id="KW-1185">Reference proteome</keyword>
<organism evidence="1 2">
    <name type="scientific">Janthinobacterium fluminis</name>
    <dbReference type="NCBI Taxonomy" id="2987524"/>
    <lineage>
        <taxon>Bacteria</taxon>
        <taxon>Pseudomonadati</taxon>
        <taxon>Pseudomonadota</taxon>
        <taxon>Betaproteobacteria</taxon>
        <taxon>Burkholderiales</taxon>
        <taxon>Oxalobacteraceae</taxon>
        <taxon>Janthinobacterium</taxon>
    </lineage>
</organism>
<reference evidence="1 2" key="1">
    <citation type="submission" date="2022-10" db="EMBL/GenBank/DDBJ databases">
        <title>Janthinobacterium sp. hw3 Genome sequencing.</title>
        <authorList>
            <person name="Park S."/>
        </authorList>
    </citation>
    <scope>NUCLEOTIDE SEQUENCE [LARGE SCALE GENOMIC DNA]</scope>
    <source>
        <strain evidence="2">hw3</strain>
    </source>
</reference>
<protein>
    <submittedName>
        <fullName evidence="1">Baseplate assembly protein</fullName>
    </submittedName>
</protein>
<dbReference type="RefSeq" id="WP_273669654.1">
    <property type="nucleotide sequence ID" value="NZ_JAQQXR010000001.1"/>
</dbReference>
<dbReference type="EMBL" id="JAQQXR010000001">
    <property type="protein sequence ID" value="MDC8757002.1"/>
    <property type="molecule type" value="Genomic_DNA"/>
</dbReference>
<dbReference type="InterPro" id="IPR011749">
    <property type="entry name" value="CHP02243"/>
</dbReference>
<evidence type="ECO:0000313" key="2">
    <source>
        <dbReference type="Proteomes" id="UP001221208"/>
    </source>
</evidence>
<accession>A0ABT5JZT5</accession>
<dbReference type="NCBIfam" id="TIGR02243">
    <property type="entry name" value="putative baseplate assembly protein"/>
    <property type="match status" value="1"/>
</dbReference>
<dbReference type="Proteomes" id="UP001221208">
    <property type="component" value="Unassembled WGS sequence"/>
</dbReference>
<name>A0ABT5JZT5_9BURK</name>
<evidence type="ECO:0000313" key="1">
    <source>
        <dbReference type="EMBL" id="MDC8757002.1"/>
    </source>
</evidence>
<comment type="caution">
    <text evidence="1">The sequence shown here is derived from an EMBL/GenBank/DDBJ whole genome shotgun (WGS) entry which is preliminary data.</text>
</comment>